<keyword evidence="6 7" id="KW-0472">Membrane</keyword>
<dbReference type="InterPro" id="IPR050366">
    <property type="entry name" value="BP-dependent_transpt_permease"/>
</dbReference>
<protein>
    <submittedName>
        <fullName evidence="9">Glutathione transport system permease protein gsiD</fullName>
    </submittedName>
</protein>
<feature type="transmembrane region" description="Helical" evidence="7">
    <location>
        <begin position="124"/>
        <end position="144"/>
    </location>
</feature>
<dbReference type="CDD" id="cd06261">
    <property type="entry name" value="TM_PBP2"/>
    <property type="match status" value="1"/>
</dbReference>
<name>A0A377GZI0_9FUSO</name>
<reference evidence="9 10" key="1">
    <citation type="submission" date="2018-06" db="EMBL/GenBank/DDBJ databases">
        <authorList>
            <consortium name="Pathogen Informatics"/>
            <person name="Doyle S."/>
        </authorList>
    </citation>
    <scope>NUCLEOTIDE SEQUENCE [LARGE SCALE GENOMIC DNA]</scope>
    <source>
        <strain evidence="9 10">NCTC10723</strain>
    </source>
</reference>
<keyword evidence="3" id="KW-1003">Cell membrane</keyword>
<dbReference type="GO" id="GO:0055085">
    <property type="term" value="P:transmembrane transport"/>
    <property type="evidence" value="ECO:0007669"/>
    <property type="project" value="InterPro"/>
</dbReference>
<evidence type="ECO:0000313" key="9">
    <source>
        <dbReference type="EMBL" id="STO32326.1"/>
    </source>
</evidence>
<sequence length="253" mass="27890">MKKKRYLLLLIFFILCFFFYQNPYAMEESKILATPSFDNILGCDNLGRDIFSRLLLGSFYTLTIAFLSISLAVITGVLVGGVAGYYGKIIDGIVISIMEVISSIPGILIALGIIIILGTGFHSLIVAIFVIYIPRCVTVVRGLVKKEKNMEYVIAAKTYGVSNSRILLIHILPNILKPISVAFTTGFAGAILTEAGLGYLGLGIQPPYPTWGNILNQSQSYFLSAPWFTIAPGLLIVFTVYQIKKLEKRGKKY</sequence>
<evidence type="ECO:0000313" key="10">
    <source>
        <dbReference type="Proteomes" id="UP000255328"/>
    </source>
</evidence>
<dbReference type="AlphaFoldDB" id="A0A377GZI0"/>
<dbReference type="Gene3D" id="1.10.3720.10">
    <property type="entry name" value="MetI-like"/>
    <property type="match status" value="1"/>
</dbReference>
<keyword evidence="10" id="KW-1185">Reference proteome</keyword>
<evidence type="ECO:0000256" key="2">
    <source>
        <dbReference type="ARBA" id="ARBA00022448"/>
    </source>
</evidence>
<dbReference type="EMBL" id="UGGU01000003">
    <property type="protein sequence ID" value="STO32326.1"/>
    <property type="molecule type" value="Genomic_DNA"/>
</dbReference>
<feature type="transmembrane region" description="Helical" evidence="7">
    <location>
        <begin position="59"/>
        <end position="86"/>
    </location>
</feature>
<dbReference type="OrthoDB" id="9783218at2"/>
<dbReference type="Proteomes" id="UP000255328">
    <property type="component" value="Unassembled WGS sequence"/>
</dbReference>
<feature type="domain" description="ABC transmembrane type-1" evidence="8">
    <location>
        <begin position="58"/>
        <end position="247"/>
    </location>
</feature>
<evidence type="ECO:0000259" key="8">
    <source>
        <dbReference type="PROSITE" id="PS50928"/>
    </source>
</evidence>
<evidence type="ECO:0000256" key="6">
    <source>
        <dbReference type="ARBA" id="ARBA00023136"/>
    </source>
</evidence>
<evidence type="ECO:0000256" key="7">
    <source>
        <dbReference type="RuleBase" id="RU363032"/>
    </source>
</evidence>
<comment type="similarity">
    <text evidence="7">Belongs to the binding-protein-dependent transport system permease family.</text>
</comment>
<comment type="subcellular location">
    <subcellularLocation>
        <location evidence="1 7">Cell membrane</location>
        <topology evidence="1 7">Multi-pass membrane protein</topology>
    </subcellularLocation>
</comment>
<accession>A0A377GZI0</accession>
<dbReference type="GO" id="GO:0005886">
    <property type="term" value="C:plasma membrane"/>
    <property type="evidence" value="ECO:0007669"/>
    <property type="project" value="UniProtKB-SubCell"/>
</dbReference>
<feature type="transmembrane region" description="Helical" evidence="7">
    <location>
        <begin position="221"/>
        <end position="243"/>
    </location>
</feature>
<dbReference type="InterPro" id="IPR035906">
    <property type="entry name" value="MetI-like_sf"/>
</dbReference>
<dbReference type="SUPFAM" id="SSF161098">
    <property type="entry name" value="MetI-like"/>
    <property type="match status" value="1"/>
</dbReference>
<dbReference type="PANTHER" id="PTHR43386:SF1">
    <property type="entry name" value="D,D-DIPEPTIDE TRANSPORT SYSTEM PERMEASE PROTEIN DDPC-RELATED"/>
    <property type="match status" value="1"/>
</dbReference>
<evidence type="ECO:0000256" key="4">
    <source>
        <dbReference type="ARBA" id="ARBA00022692"/>
    </source>
</evidence>
<dbReference type="PANTHER" id="PTHR43386">
    <property type="entry name" value="OLIGOPEPTIDE TRANSPORT SYSTEM PERMEASE PROTEIN APPC"/>
    <property type="match status" value="1"/>
</dbReference>
<evidence type="ECO:0000256" key="3">
    <source>
        <dbReference type="ARBA" id="ARBA00022475"/>
    </source>
</evidence>
<organism evidence="9 10">
    <name type="scientific">Fusobacterium necrogenes</name>
    <dbReference type="NCBI Taxonomy" id="858"/>
    <lineage>
        <taxon>Bacteria</taxon>
        <taxon>Fusobacteriati</taxon>
        <taxon>Fusobacteriota</taxon>
        <taxon>Fusobacteriia</taxon>
        <taxon>Fusobacteriales</taxon>
        <taxon>Fusobacteriaceae</taxon>
        <taxon>Fusobacterium</taxon>
    </lineage>
</organism>
<feature type="transmembrane region" description="Helical" evidence="7">
    <location>
        <begin position="179"/>
        <end position="201"/>
    </location>
</feature>
<feature type="transmembrane region" description="Helical" evidence="7">
    <location>
        <begin position="93"/>
        <end position="118"/>
    </location>
</feature>
<gene>
    <name evidence="9" type="primary">gsiD_3</name>
    <name evidence="9" type="ORF">NCTC10723_01831</name>
</gene>
<keyword evidence="5 7" id="KW-1133">Transmembrane helix</keyword>
<keyword evidence="4 7" id="KW-0812">Transmembrane</keyword>
<dbReference type="RefSeq" id="WP_115271347.1">
    <property type="nucleotide sequence ID" value="NZ_CASFEE010000037.1"/>
</dbReference>
<keyword evidence="2 7" id="KW-0813">Transport</keyword>
<dbReference type="PROSITE" id="PS50928">
    <property type="entry name" value="ABC_TM1"/>
    <property type="match status" value="1"/>
</dbReference>
<evidence type="ECO:0000256" key="1">
    <source>
        <dbReference type="ARBA" id="ARBA00004651"/>
    </source>
</evidence>
<dbReference type="Pfam" id="PF00528">
    <property type="entry name" value="BPD_transp_1"/>
    <property type="match status" value="1"/>
</dbReference>
<proteinExistence type="inferred from homology"/>
<dbReference type="InterPro" id="IPR000515">
    <property type="entry name" value="MetI-like"/>
</dbReference>
<evidence type="ECO:0000256" key="5">
    <source>
        <dbReference type="ARBA" id="ARBA00022989"/>
    </source>
</evidence>